<keyword evidence="1" id="KW-1133">Transmembrane helix</keyword>
<keyword evidence="1" id="KW-0472">Membrane</keyword>
<name>A0ABX6YT16_9RHOB</name>
<organism evidence="2 3">
    <name type="scientific">Thioclava electrotropha</name>
    <dbReference type="NCBI Taxonomy" id="1549850"/>
    <lineage>
        <taxon>Bacteria</taxon>
        <taxon>Pseudomonadati</taxon>
        <taxon>Pseudomonadota</taxon>
        <taxon>Alphaproteobacteria</taxon>
        <taxon>Rhodobacterales</taxon>
        <taxon>Paracoccaceae</taxon>
        <taxon>Thioclava</taxon>
    </lineage>
</organism>
<gene>
    <name evidence="2" type="ORF">AKL02_005285</name>
</gene>
<evidence type="ECO:0000313" key="2">
    <source>
        <dbReference type="EMBL" id="QPZ90360.1"/>
    </source>
</evidence>
<accession>A0ABX6YT16</accession>
<evidence type="ECO:0000313" key="3">
    <source>
        <dbReference type="Proteomes" id="UP000192422"/>
    </source>
</evidence>
<keyword evidence="3" id="KW-1185">Reference proteome</keyword>
<evidence type="ECO:0008006" key="4">
    <source>
        <dbReference type="Google" id="ProtNLM"/>
    </source>
</evidence>
<feature type="transmembrane region" description="Helical" evidence="1">
    <location>
        <begin position="71"/>
        <end position="91"/>
    </location>
</feature>
<feature type="transmembrane region" description="Helical" evidence="1">
    <location>
        <begin position="144"/>
        <end position="162"/>
    </location>
</feature>
<reference evidence="2 3" key="1">
    <citation type="submission" date="2020-05" db="EMBL/GenBank/DDBJ databases">
        <title>Thioclava electrotropha strain Elox9 finished genome.</title>
        <authorList>
            <person name="Rowe A.R."/>
            <person name="Wilbanks E.G."/>
        </authorList>
    </citation>
    <scope>NUCLEOTIDE SEQUENCE [LARGE SCALE GENOMIC DNA]</scope>
    <source>
        <strain evidence="2 3">Elox9</strain>
    </source>
</reference>
<protein>
    <recommendedName>
        <fullName evidence="4">SMODS and SLOG-associating 2TM effector domain-containing protein</fullName>
    </recommendedName>
</protein>
<dbReference type="EMBL" id="CP053562">
    <property type="protein sequence ID" value="QPZ90360.1"/>
    <property type="molecule type" value="Genomic_DNA"/>
</dbReference>
<dbReference type="RefSeq" id="WP_133051994.1">
    <property type="nucleotide sequence ID" value="NZ_CP053562.1"/>
</dbReference>
<proteinExistence type="predicted"/>
<keyword evidence="1" id="KW-0812">Transmembrane</keyword>
<dbReference type="Proteomes" id="UP000192422">
    <property type="component" value="Chromosome"/>
</dbReference>
<evidence type="ECO:0000256" key="1">
    <source>
        <dbReference type="SAM" id="Phobius"/>
    </source>
</evidence>
<sequence length="163" mass="18040">MRTGTPFSKEVFDLASRQLASQKEDLRNLRNQAAISSAITGLVAATGANALGDVGLAGYNLPPHILGMNFAIWLVAGLFFFALFFSARVLVSREACTFDHSAAIIFEQQRESASVEDLYRKLSREAEGFFDNNEKVLDRAHQNLTFSISCSVMLVPAWLLFIF</sequence>
<feature type="transmembrane region" description="Helical" evidence="1">
    <location>
        <begin position="33"/>
        <end position="51"/>
    </location>
</feature>